<sequence>MQRAGFICRPCLAAIRQREAALRLPLRPSRMLATKPPDPDPWNEDDVWDLFFDKIDKKVPPKEPPEKPPPLRRDSFARLTASQTRPKKGWDDDERAPKVITQKPPLAIESPAVPEERTPYVVRTKTPQQSSPETTSRPRVFRKRRIILPKKDWGSNAPAPKAITKKLNFYFPTLLAKRKPYMFRKISPNSRQVIKDWDVPAPPEHHIGQSLRLSKTAAPPPPSRVPSRAPSAPSAPEAWDLSDVALEAPPTARRPPTRSGQRPNERSKQFSRLVVESSPEELTRASRRFRIWKREFGRAWKHQLRTKAASTTDGPAIPADSGGGALRYLLQGGDATVDSMRERWQRKSVHRRRETWPHLMAYALDLVPERAHEVLEATFEEGIAPFYAVRDIVSFLTKRYHLLVENGTTEDGTAAAEYSTGATEYGGVLIRSVLRLLRETTPGYVSFAQHTLYTLSLIADPNELLDLYVELHTHKHRVDPLTKLQWIGRIAKIASYKKQALEIFRDLVEEDIQHNTRFAIDLKSTPVMAACTSLLAFPKEDAKNTDLSELRAYILEELVALGMQPNLITFTTIIRNLCLAHELENALQVLSMARDHGITPDLHLYSVLINGCKVAENFRVMGELVREMAETHQCRDPVIWNDVIHAIHYIYSVNIEQGHALGPWGMRVIPAFQPMLQMYAKFFNLEPLQRLLPMHNLDKMLHEAQDPRMASLTQGPWRAKVLGLLEAVEGLELKAPMEPTIETLVIMLSGFLRSHASVYPVVSFYAAFRRMIENGDTEATQIAQNTTAVHDNVIRYLGRWPGMLRVALDVVNDMLKDTQPKHSKASQPDQAATPAPATNGHPAPSVHTWSILLNALMHNKQLDQGERLLTVMRQHGIEPNRVTWNTLIAGYARAQSTQDTASAMQRAEEAGLKPDDFTLRAFQYLVHRDEALELMQKMMERRRELSLGEGEQPPDASTEFQQLQETVEEISLSYTDRDVAWTKKKDLVRETVRPRLHEVPIGKRKPRRDLGKVLPINPDGRHHEVSIGGDVVRAGYPEV</sequence>
<name>A0AA39XZE5_9PEZI</name>
<gene>
    <name evidence="4" type="ORF">B0T16DRAFT_415383</name>
</gene>
<evidence type="ECO:0000256" key="2">
    <source>
        <dbReference type="PROSITE-ProRule" id="PRU00708"/>
    </source>
</evidence>
<dbReference type="InterPro" id="IPR002885">
    <property type="entry name" value="PPR_rpt"/>
</dbReference>
<evidence type="ECO:0000313" key="5">
    <source>
        <dbReference type="Proteomes" id="UP001174936"/>
    </source>
</evidence>
<evidence type="ECO:0008006" key="6">
    <source>
        <dbReference type="Google" id="ProtNLM"/>
    </source>
</evidence>
<dbReference type="NCBIfam" id="TIGR00756">
    <property type="entry name" value="PPR"/>
    <property type="match status" value="3"/>
</dbReference>
<feature type="region of interest" description="Disordered" evidence="3">
    <location>
        <begin position="198"/>
        <end position="277"/>
    </location>
</feature>
<evidence type="ECO:0000256" key="3">
    <source>
        <dbReference type="SAM" id="MobiDB-lite"/>
    </source>
</evidence>
<organism evidence="4 5">
    <name type="scientific">Cercophora newfieldiana</name>
    <dbReference type="NCBI Taxonomy" id="92897"/>
    <lineage>
        <taxon>Eukaryota</taxon>
        <taxon>Fungi</taxon>
        <taxon>Dikarya</taxon>
        <taxon>Ascomycota</taxon>
        <taxon>Pezizomycotina</taxon>
        <taxon>Sordariomycetes</taxon>
        <taxon>Sordariomycetidae</taxon>
        <taxon>Sordariales</taxon>
        <taxon>Lasiosphaeriaceae</taxon>
        <taxon>Cercophora</taxon>
    </lineage>
</organism>
<protein>
    <recommendedName>
        <fullName evidence="6">Pentatricopeptide repeat-containing protein</fullName>
    </recommendedName>
</protein>
<dbReference type="EMBL" id="JAULSV010000005">
    <property type="protein sequence ID" value="KAK0643127.1"/>
    <property type="molecule type" value="Genomic_DNA"/>
</dbReference>
<keyword evidence="5" id="KW-1185">Reference proteome</keyword>
<evidence type="ECO:0000256" key="1">
    <source>
        <dbReference type="ARBA" id="ARBA00022737"/>
    </source>
</evidence>
<accession>A0AA39XZE5</accession>
<proteinExistence type="predicted"/>
<comment type="caution">
    <text evidence="4">The sequence shown here is derived from an EMBL/GenBank/DDBJ whole genome shotgun (WGS) entry which is preliminary data.</text>
</comment>
<feature type="compositionally biased region" description="Basic and acidic residues" evidence="3">
    <location>
        <begin position="198"/>
        <end position="207"/>
    </location>
</feature>
<dbReference type="PROSITE" id="PS51375">
    <property type="entry name" value="PPR"/>
    <property type="match status" value="3"/>
</dbReference>
<dbReference type="InterPro" id="IPR011990">
    <property type="entry name" value="TPR-like_helical_dom_sf"/>
</dbReference>
<keyword evidence="1" id="KW-0677">Repeat</keyword>
<dbReference type="Pfam" id="PF13812">
    <property type="entry name" value="PPR_3"/>
    <property type="match status" value="1"/>
</dbReference>
<feature type="repeat" description="PPR" evidence="2">
    <location>
        <begin position="880"/>
        <end position="914"/>
    </location>
</feature>
<feature type="compositionally biased region" description="Basic and acidic residues" evidence="3">
    <location>
        <begin position="56"/>
        <end position="76"/>
    </location>
</feature>
<dbReference type="AlphaFoldDB" id="A0AA39XZE5"/>
<dbReference type="Pfam" id="PF13041">
    <property type="entry name" value="PPR_2"/>
    <property type="match status" value="1"/>
</dbReference>
<feature type="region of interest" description="Disordered" evidence="3">
    <location>
        <begin position="818"/>
        <end position="843"/>
    </location>
</feature>
<dbReference type="PANTHER" id="PTHR47941">
    <property type="entry name" value="PENTATRICOPEPTIDE REPEAT-CONTAINING PROTEIN 3, MITOCHONDRIAL"/>
    <property type="match status" value="1"/>
</dbReference>
<reference evidence="4" key="1">
    <citation type="submission" date="2023-06" db="EMBL/GenBank/DDBJ databases">
        <title>Genome-scale phylogeny and comparative genomics of the fungal order Sordariales.</title>
        <authorList>
            <consortium name="Lawrence Berkeley National Laboratory"/>
            <person name="Hensen N."/>
            <person name="Bonometti L."/>
            <person name="Westerberg I."/>
            <person name="Brannstrom I.O."/>
            <person name="Guillou S."/>
            <person name="Cros-Aarteil S."/>
            <person name="Calhoun S."/>
            <person name="Haridas S."/>
            <person name="Kuo A."/>
            <person name="Mondo S."/>
            <person name="Pangilinan J."/>
            <person name="Riley R."/>
            <person name="Labutti K."/>
            <person name="Andreopoulos B."/>
            <person name="Lipzen A."/>
            <person name="Chen C."/>
            <person name="Yanf M."/>
            <person name="Daum C."/>
            <person name="Ng V."/>
            <person name="Clum A."/>
            <person name="Steindorff A."/>
            <person name="Ohm R."/>
            <person name="Martin F."/>
            <person name="Silar P."/>
            <person name="Natvig D."/>
            <person name="Lalanne C."/>
            <person name="Gautier V."/>
            <person name="Ament-Velasquez S.L."/>
            <person name="Kruys A."/>
            <person name="Hutchinson M.I."/>
            <person name="Powell A.J."/>
            <person name="Barry K."/>
            <person name="Miller A.N."/>
            <person name="Grigoriev I.V."/>
            <person name="Debuchy R."/>
            <person name="Gladieux P."/>
            <person name="Thoren M.H."/>
            <person name="Johannesson H."/>
        </authorList>
    </citation>
    <scope>NUCLEOTIDE SEQUENCE</scope>
    <source>
        <strain evidence="4">SMH2532-1</strain>
    </source>
</reference>
<feature type="region of interest" description="Disordered" evidence="3">
    <location>
        <begin position="56"/>
        <end position="95"/>
    </location>
</feature>
<feature type="repeat" description="PPR" evidence="2">
    <location>
        <begin position="566"/>
        <end position="600"/>
    </location>
</feature>
<evidence type="ECO:0000313" key="4">
    <source>
        <dbReference type="EMBL" id="KAK0643127.1"/>
    </source>
</evidence>
<dbReference type="Gene3D" id="1.25.40.10">
    <property type="entry name" value="Tetratricopeptide repeat domain"/>
    <property type="match status" value="2"/>
</dbReference>
<dbReference type="Proteomes" id="UP001174936">
    <property type="component" value="Unassembled WGS sequence"/>
</dbReference>
<feature type="repeat" description="PPR" evidence="2">
    <location>
        <begin position="845"/>
        <end position="879"/>
    </location>
</feature>
<feature type="compositionally biased region" description="Low complexity" evidence="3">
    <location>
        <begin position="225"/>
        <end position="236"/>
    </location>
</feature>